<comment type="caution">
    <text evidence="2">The sequence shown here is derived from an EMBL/GenBank/DDBJ whole genome shotgun (WGS) entry which is preliminary data.</text>
</comment>
<sequence>MREDVAKSKTHGSDIGLVDVGCNIGLFTLTAALNGYRVLAIDAMNSSLQLVATSLRLANLTSRVTMLHNAISDRHRDVVVQVRLPNNIGASWVLQASSDKDNNTQNVDTQTVVKAICLDDLVDYVPTRRIFLKMDIEASEWLALRCADRFFSELDVPYFHMEWFFYTTKAHHQHGAEIVSYLTKRGYQAFHPNDRVRALSVTIPIKWPPNIIWIKR</sequence>
<proteinExistence type="predicted"/>
<gene>
    <name evidence="2" type="ORF">BaRGS_00036890</name>
</gene>
<name>A0ABD0JAC4_9CAEN</name>
<reference evidence="2 3" key="1">
    <citation type="journal article" date="2023" name="Sci. Data">
        <title>Genome assembly of the Korean intertidal mud-creeper Batillaria attramentaria.</title>
        <authorList>
            <person name="Patra A.K."/>
            <person name="Ho P.T."/>
            <person name="Jun S."/>
            <person name="Lee S.J."/>
            <person name="Kim Y."/>
            <person name="Won Y.J."/>
        </authorList>
    </citation>
    <scope>NUCLEOTIDE SEQUENCE [LARGE SCALE GENOMIC DNA]</scope>
    <source>
        <strain evidence="2">Wonlab-2016</strain>
    </source>
</reference>
<dbReference type="AlphaFoldDB" id="A0ABD0JAC4"/>
<dbReference type="PANTHER" id="PTHR34203:SF15">
    <property type="entry name" value="SLL1173 PROTEIN"/>
    <property type="match status" value="1"/>
</dbReference>
<feature type="domain" description="Methyltransferase FkbM" evidence="1">
    <location>
        <begin position="19"/>
        <end position="188"/>
    </location>
</feature>
<evidence type="ECO:0000259" key="1">
    <source>
        <dbReference type="Pfam" id="PF05050"/>
    </source>
</evidence>
<dbReference type="SUPFAM" id="SSF53335">
    <property type="entry name" value="S-adenosyl-L-methionine-dependent methyltransferases"/>
    <property type="match status" value="1"/>
</dbReference>
<dbReference type="Proteomes" id="UP001519460">
    <property type="component" value="Unassembled WGS sequence"/>
</dbReference>
<dbReference type="PANTHER" id="PTHR34203">
    <property type="entry name" value="METHYLTRANSFERASE, FKBM FAMILY PROTEIN"/>
    <property type="match status" value="1"/>
</dbReference>
<dbReference type="InterPro" id="IPR006342">
    <property type="entry name" value="FkbM_mtfrase"/>
</dbReference>
<accession>A0ABD0JAC4</accession>
<dbReference type="InterPro" id="IPR029063">
    <property type="entry name" value="SAM-dependent_MTases_sf"/>
</dbReference>
<dbReference type="InterPro" id="IPR052514">
    <property type="entry name" value="SAM-dependent_MTase"/>
</dbReference>
<organism evidence="2 3">
    <name type="scientific">Batillaria attramentaria</name>
    <dbReference type="NCBI Taxonomy" id="370345"/>
    <lineage>
        <taxon>Eukaryota</taxon>
        <taxon>Metazoa</taxon>
        <taxon>Spiralia</taxon>
        <taxon>Lophotrochozoa</taxon>
        <taxon>Mollusca</taxon>
        <taxon>Gastropoda</taxon>
        <taxon>Caenogastropoda</taxon>
        <taxon>Sorbeoconcha</taxon>
        <taxon>Cerithioidea</taxon>
        <taxon>Batillariidae</taxon>
        <taxon>Batillaria</taxon>
    </lineage>
</organism>
<keyword evidence="3" id="KW-1185">Reference proteome</keyword>
<protein>
    <recommendedName>
        <fullName evidence="1">Methyltransferase FkbM domain-containing protein</fullName>
    </recommendedName>
</protein>
<evidence type="ECO:0000313" key="2">
    <source>
        <dbReference type="EMBL" id="KAK7467885.1"/>
    </source>
</evidence>
<dbReference type="EMBL" id="JACVVK020000534">
    <property type="protein sequence ID" value="KAK7467885.1"/>
    <property type="molecule type" value="Genomic_DNA"/>
</dbReference>
<evidence type="ECO:0000313" key="3">
    <source>
        <dbReference type="Proteomes" id="UP001519460"/>
    </source>
</evidence>
<dbReference type="NCBIfam" id="TIGR01444">
    <property type="entry name" value="fkbM_fam"/>
    <property type="match status" value="1"/>
</dbReference>
<dbReference type="Gene3D" id="3.40.50.150">
    <property type="entry name" value="Vaccinia Virus protein VP39"/>
    <property type="match status" value="1"/>
</dbReference>
<dbReference type="Pfam" id="PF05050">
    <property type="entry name" value="Methyltransf_21"/>
    <property type="match status" value="1"/>
</dbReference>